<name>A0A5N6R1U6_9ROSI</name>
<evidence type="ECO:0000313" key="3">
    <source>
        <dbReference type="Proteomes" id="UP000327013"/>
    </source>
</evidence>
<sequence>MNAESSEKAVKTYSYYIPRGYYVQSQRMGEGREAPRVSDLKMGSGSESRTSQGKAHKGIDNNNTIEIIYKDS</sequence>
<accession>A0A5N6R1U6</accession>
<gene>
    <name evidence="2" type="ORF">FH972_009417</name>
</gene>
<keyword evidence="3" id="KW-1185">Reference proteome</keyword>
<organism evidence="2 3">
    <name type="scientific">Carpinus fangiana</name>
    <dbReference type="NCBI Taxonomy" id="176857"/>
    <lineage>
        <taxon>Eukaryota</taxon>
        <taxon>Viridiplantae</taxon>
        <taxon>Streptophyta</taxon>
        <taxon>Embryophyta</taxon>
        <taxon>Tracheophyta</taxon>
        <taxon>Spermatophyta</taxon>
        <taxon>Magnoliopsida</taxon>
        <taxon>eudicotyledons</taxon>
        <taxon>Gunneridae</taxon>
        <taxon>Pentapetalae</taxon>
        <taxon>rosids</taxon>
        <taxon>fabids</taxon>
        <taxon>Fagales</taxon>
        <taxon>Betulaceae</taxon>
        <taxon>Carpinus</taxon>
    </lineage>
</organism>
<feature type="region of interest" description="Disordered" evidence="1">
    <location>
        <begin position="27"/>
        <end position="59"/>
    </location>
</feature>
<evidence type="ECO:0000256" key="1">
    <source>
        <dbReference type="SAM" id="MobiDB-lite"/>
    </source>
</evidence>
<reference evidence="2 3" key="1">
    <citation type="submission" date="2019-06" db="EMBL/GenBank/DDBJ databases">
        <title>A chromosomal-level reference genome of Carpinus fangiana (Coryloideae, Betulaceae).</title>
        <authorList>
            <person name="Yang X."/>
            <person name="Wang Z."/>
            <person name="Zhang L."/>
            <person name="Hao G."/>
            <person name="Liu J."/>
            <person name="Yang Y."/>
        </authorList>
    </citation>
    <scope>NUCLEOTIDE SEQUENCE [LARGE SCALE GENOMIC DNA]</scope>
    <source>
        <strain evidence="2">Cfa_2016G</strain>
        <tissue evidence="2">Leaf</tissue>
    </source>
</reference>
<evidence type="ECO:0000313" key="2">
    <source>
        <dbReference type="EMBL" id="KAE8023749.1"/>
    </source>
</evidence>
<feature type="compositionally biased region" description="Basic and acidic residues" evidence="1">
    <location>
        <begin position="29"/>
        <end position="39"/>
    </location>
</feature>
<protein>
    <submittedName>
        <fullName evidence="2">Uncharacterized protein</fullName>
    </submittedName>
</protein>
<proteinExistence type="predicted"/>
<dbReference type="Proteomes" id="UP000327013">
    <property type="component" value="Chromosome 3"/>
</dbReference>
<dbReference type="EMBL" id="CM017323">
    <property type="protein sequence ID" value="KAE8023749.1"/>
    <property type="molecule type" value="Genomic_DNA"/>
</dbReference>
<dbReference type="AlphaFoldDB" id="A0A5N6R1U6"/>